<reference evidence="1" key="1">
    <citation type="submission" date="2021-12" db="EMBL/GenBank/DDBJ databases">
        <authorList>
            <person name="King R."/>
        </authorList>
    </citation>
    <scope>NUCLEOTIDE SEQUENCE</scope>
</reference>
<evidence type="ECO:0000313" key="2">
    <source>
        <dbReference type="Proteomes" id="UP001154114"/>
    </source>
</evidence>
<organism evidence="1 2">
    <name type="scientific">Chrysodeixis includens</name>
    <name type="common">Soybean looper</name>
    <name type="synonym">Pseudoplusia includens</name>
    <dbReference type="NCBI Taxonomy" id="689277"/>
    <lineage>
        <taxon>Eukaryota</taxon>
        <taxon>Metazoa</taxon>
        <taxon>Ecdysozoa</taxon>
        <taxon>Arthropoda</taxon>
        <taxon>Hexapoda</taxon>
        <taxon>Insecta</taxon>
        <taxon>Pterygota</taxon>
        <taxon>Neoptera</taxon>
        <taxon>Endopterygota</taxon>
        <taxon>Lepidoptera</taxon>
        <taxon>Glossata</taxon>
        <taxon>Ditrysia</taxon>
        <taxon>Noctuoidea</taxon>
        <taxon>Noctuidae</taxon>
        <taxon>Plusiinae</taxon>
        <taxon>Chrysodeixis</taxon>
    </lineage>
</organism>
<evidence type="ECO:0000313" key="1">
    <source>
        <dbReference type="EMBL" id="CAH0594380.1"/>
    </source>
</evidence>
<keyword evidence="2" id="KW-1185">Reference proteome</keyword>
<gene>
    <name evidence="1" type="ORF">CINC_LOCUS6337</name>
</gene>
<accession>A0A9P0BUG4</accession>
<dbReference type="AlphaFoldDB" id="A0A9P0BUG4"/>
<sequence length="122" mass="13562">MDRNRKKNLGRTVLENTEFSTDAVLDFASQMLSNTHGFRGCPLRVACWAAQLEIADQREIMNQIANNKLLSSLVNSSAVEDAMVSGRHGRSCSTYTPCPLQEHHLPVIMRNLAAFTSRKGVD</sequence>
<name>A0A9P0BUG4_CHRIL</name>
<dbReference type="OrthoDB" id="6436512at2759"/>
<dbReference type="EMBL" id="LR824023">
    <property type="protein sequence ID" value="CAH0594380.1"/>
    <property type="molecule type" value="Genomic_DNA"/>
</dbReference>
<proteinExistence type="predicted"/>
<dbReference type="Proteomes" id="UP001154114">
    <property type="component" value="Chromosome 20"/>
</dbReference>
<protein>
    <submittedName>
        <fullName evidence="1">Uncharacterized protein</fullName>
    </submittedName>
</protein>